<protein>
    <recommendedName>
        <fullName evidence="4">Mis12-Mtw1 protein family</fullName>
    </recommendedName>
</protein>
<dbReference type="Proteomes" id="UP000198034">
    <property type="component" value="Unassembled WGS sequence"/>
</dbReference>
<sequence length="96" mass="11086">MNKLEGIADSLEVKIQELFQKMENLKLENQELRLKLRYSESIILKQGGDLKKIKSELDSVKITNSLLGSDEFKRDTKLKINSLIKEIDYCIAQLSE</sequence>
<dbReference type="EMBL" id="MTCY01000014">
    <property type="protein sequence ID" value="OWP77832.1"/>
    <property type="molecule type" value="Genomic_DNA"/>
</dbReference>
<keyword evidence="1" id="KW-0175">Coiled coil</keyword>
<accession>A0A246GBA1</accession>
<feature type="coiled-coil region" evidence="1">
    <location>
        <begin position="1"/>
        <end position="35"/>
    </location>
</feature>
<evidence type="ECO:0000313" key="2">
    <source>
        <dbReference type="EMBL" id="OWP77832.1"/>
    </source>
</evidence>
<proteinExistence type="predicted"/>
<dbReference type="AlphaFoldDB" id="A0A246GBA1"/>
<organism evidence="2 3">
    <name type="scientific">Flavobacterium columnare</name>
    <dbReference type="NCBI Taxonomy" id="996"/>
    <lineage>
        <taxon>Bacteria</taxon>
        <taxon>Pseudomonadati</taxon>
        <taxon>Bacteroidota</taxon>
        <taxon>Flavobacteriia</taxon>
        <taxon>Flavobacteriales</taxon>
        <taxon>Flavobacteriaceae</taxon>
        <taxon>Flavobacterium</taxon>
    </lineage>
</organism>
<evidence type="ECO:0008006" key="4">
    <source>
        <dbReference type="Google" id="ProtNLM"/>
    </source>
</evidence>
<reference evidence="2 3" key="1">
    <citation type="journal article" date="2017" name="Infect. Genet. Evol.">
        <title>Comparative genome analysis of fish pathogen Flavobacterium columnare reveals extensive sequence diversity within the species.</title>
        <authorList>
            <person name="Kayansamruaj P."/>
            <person name="Dong H.T."/>
            <person name="Hirono I."/>
            <person name="Kondo H."/>
            <person name="Senapin S."/>
            <person name="Rodkhum C."/>
        </authorList>
    </citation>
    <scope>NUCLEOTIDE SEQUENCE [LARGE SCALE GENOMIC DNA]</scope>
    <source>
        <strain evidence="2 3">1214</strain>
    </source>
</reference>
<name>A0A246GBA1_9FLAO</name>
<evidence type="ECO:0000313" key="3">
    <source>
        <dbReference type="Proteomes" id="UP000198034"/>
    </source>
</evidence>
<evidence type="ECO:0000256" key="1">
    <source>
        <dbReference type="SAM" id="Coils"/>
    </source>
</evidence>
<comment type="caution">
    <text evidence="2">The sequence shown here is derived from an EMBL/GenBank/DDBJ whole genome shotgun (WGS) entry which is preliminary data.</text>
</comment>
<gene>
    <name evidence="2" type="ORF">BWK62_06665</name>
</gene>
<dbReference type="OrthoDB" id="1467932at2"/>